<comment type="caution">
    <text evidence="2">The sequence shown here is derived from an EMBL/GenBank/DDBJ whole genome shotgun (WGS) entry which is preliminary data.</text>
</comment>
<protein>
    <recommendedName>
        <fullName evidence="1">DUF7745 domain-containing protein</fullName>
    </recommendedName>
</protein>
<dbReference type="PANTHER" id="PTHR48154:SF1">
    <property type="entry name" value="PROTEIN, PUTATIVE-RELATED"/>
    <property type="match status" value="1"/>
</dbReference>
<dbReference type="EMBL" id="QJKJ01000417">
    <property type="protein sequence ID" value="RDY12730.1"/>
    <property type="molecule type" value="Genomic_DNA"/>
</dbReference>
<evidence type="ECO:0000313" key="3">
    <source>
        <dbReference type="Proteomes" id="UP000257109"/>
    </source>
</evidence>
<dbReference type="Proteomes" id="UP000257109">
    <property type="component" value="Unassembled WGS sequence"/>
</dbReference>
<proteinExistence type="predicted"/>
<evidence type="ECO:0000313" key="2">
    <source>
        <dbReference type="EMBL" id="RDY12730.1"/>
    </source>
</evidence>
<organism evidence="2 3">
    <name type="scientific">Mucuna pruriens</name>
    <name type="common">Velvet bean</name>
    <name type="synonym">Dolichos pruriens</name>
    <dbReference type="NCBI Taxonomy" id="157652"/>
    <lineage>
        <taxon>Eukaryota</taxon>
        <taxon>Viridiplantae</taxon>
        <taxon>Streptophyta</taxon>
        <taxon>Embryophyta</taxon>
        <taxon>Tracheophyta</taxon>
        <taxon>Spermatophyta</taxon>
        <taxon>Magnoliopsida</taxon>
        <taxon>eudicotyledons</taxon>
        <taxon>Gunneridae</taxon>
        <taxon>Pentapetalae</taxon>
        <taxon>rosids</taxon>
        <taxon>fabids</taxon>
        <taxon>Fabales</taxon>
        <taxon>Fabaceae</taxon>
        <taxon>Papilionoideae</taxon>
        <taxon>50 kb inversion clade</taxon>
        <taxon>NPAAA clade</taxon>
        <taxon>indigoferoid/millettioid clade</taxon>
        <taxon>Phaseoleae</taxon>
        <taxon>Mucuna</taxon>
    </lineage>
</organism>
<dbReference type="PANTHER" id="PTHR48154">
    <property type="entry name" value="PROTEIN, PUTATIVE-RELATED"/>
    <property type="match status" value="1"/>
</dbReference>
<keyword evidence="3" id="KW-1185">Reference proteome</keyword>
<sequence length="341" mass="40128">MLKGSWRKSFERKYGRILELMDIELGSLSTLIQIYNPPMRCFTSQDFQLASTLKEYECIMGKPLIEDPPYLYQGHYPSWNMVAKLLKVPKPKLMKRKLSRNNIDGLSQNYLEERMKHFSNIEDWIASMDVLQLVAYRPLTSLCLSRQGQEPSCDCPCRFVLHDKPLLQEERGKIIYRWLTAHMFTNKCRNLCPIEDLKWSFVKTMTNKEWAQYLRNSSDKSVCWYLKRNERETLSTNMRASPMYPLTHPPMEESMAPFVIHGLSPQNVGMLRRIRQAWGKILKNGQELGPRSHGSSSYKSWLKLRVQCDKLPLMMCPWLPRRCQFPVSQVMKTWKSSKKLC</sequence>
<gene>
    <name evidence="2" type="ORF">CR513_02434</name>
</gene>
<dbReference type="Pfam" id="PF24924">
    <property type="entry name" value="DUF7745"/>
    <property type="match status" value="1"/>
</dbReference>
<feature type="non-terminal residue" evidence="2">
    <location>
        <position position="1"/>
    </location>
</feature>
<reference evidence="2" key="1">
    <citation type="submission" date="2018-05" db="EMBL/GenBank/DDBJ databases">
        <title>Draft genome of Mucuna pruriens seed.</title>
        <authorList>
            <person name="Nnadi N.E."/>
            <person name="Vos R."/>
            <person name="Hasami M.H."/>
            <person name="Devisetty U.K."/>
            <person name="Aguiy J.C."/>
        </authorList>
    </citation>
    <scope>NUCLEOTIDE SEQUENCE [LARGE SCALE GENOMIC DNA]</scope>
    <source>
        <strain evidence="2">JCA_2017</strain>
    </source>
</reference>
<evidence type="ECO:0000259" key="1">
    <source>
        <dbReference type="Pfam" id="PF24924"/>
    </source>
</evidence>
<accession>A0A371ICJ4</accession>
<dbReference type="InterPro" id="IPR056647">
    <property type="entry name" value="DUF7745"/>
</dbReference>
<feature type="domain" description="DUF7745" evidence="1">
    <location>
        <begin position="5"/>
        <end position="136"/>
    </location>
</feature>
<dbReference type="AlphaFoldDB" id="A0A371ICJ4"/>
<name>A0A371ICJ4_MUCPR</name>